<dbReference type="VEuPathDB" id="VectorBase:ASIC010160"/>
<dbReference type="VEuPathDB" id="VectorBase:ASIS010697"/>
<dbReference type="OMA" id="CICEDAN"/>
<keyword evidence="2" id="KW-0430">Lectin</keyword>
<protein>
    <submittedName>
        <fullName evidence="2 3">Galactose-specific C-type lectin, putative</fullName>
    </submittedName>
</protein>
<dbReference type="SMR" id="A0A084VWW4"/>
<dbReference type="Pfam" id="PF00059">
    <property type="entry name" value="Lectin_C"/>
    <property type="match status" value="1"/>
</dbReference>
<reference evidence="3" key="2">
    <citation type="submission" date="2020-05" db="UniProtKB">
        <authorList>
            <consortium name="EnsemblMetazoa"/>
        </authorList>
    </citation>
    <scope>IDENTIFICATION</scope>
</reference>
<dbReference type="PROSITE" id="PS50041">
    <property type="entry name" value="C_TYPE_LECTIN_2"/>
    <property type="match status" value="1"/>
</dbReference>
<name>A0A084VWW4_ANOSI</name>
<dbReference type="InterPro" id="IPR016187">
    <property type="entry name" value="CTDL_fold"/>
</dbReference>
<accession>A0A084VWW4</accession>
<reference evidence="2 4" key="1">
    <citation type="journal article" date="2014" name="BMC Genomics">
        <title>Genome sequence of Anopheles sinensis provides insight into genetics basis of mosquito competence for malaria parasites.</title>
        <authorList>
            <person name="Zhou D."/>
            <person name="Zhang D."/>
            <person name="Ding G."/>
            <person name="Shi L."/>
            <person name="Hou Q."/>
            <person name="Ye Y."/>
            <person name="Xu Y."/>
            <person name="Zhou H."/>
            <person name="Xiong C."/>
            <person name="Li S."/>
            <person name="Yu J."/>
            <person name="Hong S."/>
            <person name="Yu X."/>
            <person name="Zou P."/>
            <person name="Chen C."/>
            <person name="Chang X."/>
            <person name="Wang W."/>
            <person name="Lv Y."/>
            <person name="Sun Y."/>
            <person name="Ma L."/>
            <person name="Shen B."/>
            <person name="Zhu C."/>
        </authorList>
    </citation>
    <scope>NUCLEOTIDE SEQUENCE [LARGE SCALE GENOMIC DNA]</scope>
</reference>
<evidence type="ECO:0000313" key="2">
    <source>
        <dbReference type="EMBL" id="KFB42458.1"/>
    </source>
</evidence>
<dbReference type="AlphaFoldDB" id="A0A084VWW4"/>
<dbReference type="InterPro" id="IPR016186">
    <property type="entry name" value="C-type_lectin-like/link_sf"/>
</dbReference>
<dbReference type="OrthoDB" id="7760957at2759"/>
<dbReference type="Proteomes" id="UP000030765">
    <property type="component" value="Unassembled WGS sequence"/>
</dbReference>
<organism evidence="2">
    <name type="scientific">Anopheles sinensis</name>
    <name type="common">Mosquito</name>
    <dbReference type="NCBI Taxonomy" id="74873"/>
    <lineage>
        <taxon>Eukaryota</taxon>
        <taxon>Metazoa</taxon>
        <taxon>Ecdysozoa</taxon>
        <taxon>Arthropoda</taxon>
        <taxon>Hexapoda</taxon>
        <taxon>Insecta</taxon>
        <taxon>Pterygota</taxon>
        <taxon>Neoptera</taxon>
        <taxon>Endopterygota</taxon>
        <taxon>Diptera</taxon>
        <taxon>Nematocera</taxon>
        <taxon>Culicoidea</taxon>
        <taxon>Culicidae</taxon>
        <taxon>Anophelinae</taxon>
        <taxon>Anopheles</taxon>
    </lineage>
</organism>
<dbReference type="Gene3D" id="3.10.100.10">
    <property type="entry name" value="Mannose-Binding Protein A, subunit A"/>
    <property type="match status" value="1"/>
</dbReference>
<gene>
    <name evidence="2" type="ORF">ZHAS_00010160</name>
</gene>
<feature type="domain" description="C-type lectin" evidence="1">
    <location>
        <begin position="57"/>
        <end position="184"/>
    </location>
</feature>
<dbReference type="SMART" id="SM00034">
    <property type="entry name" value="CLECT"/>
    <property type="match status" value="1"/>
</dbReference>
<proteinExistence type="predicted"/>
<evidence type="ECO:0000313" key="4">
    <source>
        <dbReference type="Proteomes" id="UP000030765"/>
    </source>
</evidence>
<keyword evidence="4" id="KW-1185">Reference proteome</keyword>
<dbReference type="STRING" id="74873.A0A084VWW4"/>
<sequence>MLHGREDSVQLDVPSLGSLKDANSGCAQGRIIGYFVISAQNETVTSSDQLMRCDSRVEAKRYIVFNDVTRTFFEAWRFCASMGLRLATVSSLEESRLLEQAVDGSTGVTKGYTWWIGGTDLGREGTFVWISTNIPVGYKTGYSNFSPGQPDNTKKNEHCLEIGRFGKVLWNDMPCETKLRCICEDAN</sequence>
<dbReference type="EMBL" id="ATLV01017759">
    <property type="status" value="NOT_ANNOTATED_CDS"/>
    <property type="molecule type" value="Genomic_DNA"/>
</dbReference>
<dbReference type="EnsemblMetazoa" id="ASIC010160-RA">
    <property type="protein sequence ID" value="ASIC010160-PA"/>
    <property type="gene ID" value="ASIC010160"/>
</dbReference>
<evidence type="ECO:0000259" key="1">
    <source>
        <dbReference type="PROSITE" id="PS50041"/>
    </source>
</evidence>
<dbReference type="CDD" id="cd00037">
    <property type="entry name" value="CLECT"/>
    <property type="match status" value="1"/>
</dbReference>
<dbReference type="PANTHER" id="PTHR22803">
    <property type="entry name" value="MANNOSE, PHOSPHOLIPASE, LECTIN RECEPTOR RELATED"/>
    <property type="match status" value="1"/>
</dbReference>
<dbReference type="InterPro" id="IPR050111">
    <property type="entry name" value="C-type_lectin/snaclec_domain"/>
</dbReference>
<dbReference type="InterPro" id="IPR001304">
    <property type="entry name" value="C-type_lectin-like"/>
</dbReference>
<dbReference type="SUPFAM" id="SSF56436">
    <property type="entry name" value="C-type lectin-like"/>
    <property type="match status" value="1"/>
</dbReference>
<evidence type="ECO:0000313" key="3">
    <source>
        <dbReference type="EnsemblMetazoa" id="ASIC010160-PA"/>
    </source>
</evidence>
<dbReference type="EMBL" id="KE525185">
    <property type="protein sequence ID" value="KFB42458.1"/>
    <property type="molecule type" value="Genomic_DNA"/>
</dbReference>
<dbReference type="GO" id="GO:0030246">
    <property type="term" value="F:carbohydrate binding"/>
    <property type="evidence" value="ECO:0007669"/>
    <property type="project" value="UniProtKB-KW"/>
</dbReference>